<keyword evidence="2" id="KW-1003">Cell membrane</keyword>
<dbReference type="Pfam" id="PF09913">
    <property type="entry name" value="DUF2142"/>
    <property type="match status" value="1"/>
</dbReference>
<evidence type="ECO:0000256" key="4">
    <source>
        <dbReference type="ARBA" id="ARBA00022679"/>
    </source>
</evidence>
<comment type="subcellular location">
    <subcellularLocation>
        <location evidence="1">Cell membrane</location>
        <topology evidence="1">Multi-pass membrane protein</topology>
    </subcellularLocation>
</comment>
<keyword evidence="3" id="KW-0328">Glycosyltransferase</keyword>
<dbReference type="RefSeq" id="WP_133107039.1">
    <property type="nucleotide sequence ID" value="NZ_SMNA01000003.1"/>
</dbReference>
<feature type="transmembrane region" description="Helical" evidence="8">
    <location>
        <begin position="282"/>
        <end position="301"/>
    </location>
</feature>
<feature type="transmembrane region" description="Helical" evidence="8">
    <location>
        <begin position="490"/>
        <end position="521"/>
    </location>
</feature>
<proteinExistence type="predicted"/>
<keyword evidence="7 8" id="KW-0472">Membrane</keyword>
<keyword evidence="6 8" id="KW-1133">Transmembrane helix</keyword>
<gene>
    <name evidence="9" type="ORF">EXU48_07700</name>
</gene>
<feature type="transmembrane region" description="Helical" evidence="8">
    <location>
        <begin position="190"/>
        <end position="209"/>
    </location>
</feature>
<feature type="transmembrane region" description="Helical" evidence="8">
    <location>
        <begin position="420"/>
        <end position="439"/>
    </location>
</feature>
<keyword evidence="10" id="KW-1185">Reference proteome</keyword>
<sequence length="536" mass="57025">MSLRMYRLVVVIISVLFGAILALWAVLTPGFRAPDEPQHFNSVMRVATGGGWPSPGAATMSDATLIAAHEAGLTGADKSLSIFTFSVLPRGTLEGWGQQFVDVSPLTAEERAVLDHTDDLLDVPPTLDQMAQHPPLFYVLGAGLVRAVGALDWRWDQQLLLLRLFSAGLTVWVVPLTAVTTRLLTGNRTAAVAAAVSVIAVPQFAHIGASVSNDSLTNLLGAGIVAGSATVMAARPTWPRVVALGVILGLGLLTKGFLLAAIPVVAFAVIVGAREDRPRVRLSKAFVALAVAFVVGGWWWLRNLLVHHTLQPSGMPLFAPDWGDDTPTLGEFLPEALGRSSTSFWGNFGWLEVPLPQPLWLTLTVMCFAAVALGVIVSRRRLRLAVLLILPLGTLAVVFGGAFASYQINGLFGQLQGRYLFSSIAVLAAATWLGIDAIARRLGRRWAHWLPLVASVASVALAAVGLITFFQACYQLPTESVIVGLNRWALWSIAGRAGVVVTTLVPALASIILVGVLVVALRRGRSLRRAPSAVSA</sequence>
<protein>
    <submittedName>
        <fullName evidence="9">DUF2142 domain-containing protein</fullName>
    </submittedName>
</protein>
<keyword evidence="5 8" id="KW-0812">Transmembrane</keyword>
<dbReference type="Proteomes" id="UP000504882">
    <property type="component" value="Unassembled WGS sequence"/>
</dbReference>
<feature type="transmembrane region" description="Helical" evidence="8">
    <location>
        <begin position="446"/>
        <end position="470"/>
    </location>
</feature>
<evidence type="ECO:0000313" key="9">
    <source>
        <dbReference type="EMBL" id="TDE96109.1"/>
    </source>
</evidence>
<dbReference type="InterPro" id="IPR050297">
    <property type="entry name" value="LipidA_mod_glycosyltrf_83"/>
</dbReference>
<dbReference type="InterPro" id="IPR018674">
    <property type="entry name" value="DUF2142_membrane"/>
</dbReference>
<evidence type="ECO:0000256" key="6">
    <source>
        <dbReference type="ARBA" id="ARBA00022989"/>
    </source>
</evidence>
<feature type="transmembrane region" description="Helical" evidence="8">
    <location>
        <begin position="160"/>
        <end position="178"/>
    </location>
</feature>
<evidence type="ECO:0000256" key="5">
    <source>
        <dbReference type="ARBA" id="ARBA00022692"/>
    </source>
</evidence>
<dbReference type="PANTHER" id="PTHR33908:SF11">
    <property type="entry name" value="MEMBRANE PROTEIN"/>
    <property type="match status" value="1"/>
</dbReference>
<feature type="transmembrane region" description="Helical" evidence="8">
    <location>
        <begin position="384"/>
        <end position="408"/>
    </location>
</feature>
<evidence type="ECO:0000256" key="2">
    <source>
        <dbReference type="ARBA" id="ARBA00022475"/>
    </source>
</evidence>
<evidence type="ECO:0000313" key="10">
    <source>
        <dbReference type="Proteomes" id="UP000504882"/>
    </source>
</evidence>
<feature type="transmembrane region" description="Helical" evidence="8">
    <location>
        <begin position="359"/>
        <end position="377"/>
    </location>
</feature>
<organism evidence="9 10">
    <name type="scientific">Occultella glacieicola</name>
    <dbReference type="NCBI Taxonomy" id="2518684"/>
    <lineage>
        <taxon>Bacteria</taxon>
        <taxon>Bacillati</taxon>
        <taxon>Actinomycetota</taxon>
        <taxon>Actinomycetes</taxon>
        <taxon>Micrococcales</taxon>
        <taxon>Ruaniaceae</taxon>
        <taxon>Occultella</taxon>
    </lineage>
</organism>
<reference evidence="9 10" key="1">
    <citation type="submission" date="2019-03" db="EMBL/GenBank/DDBJ databases">
        <title>Genomic features of bacteria from cold environments.</title>
        <authorList>
            <person name="Shen L."/>
        </authorList>
    </citation>
    <scope>NUCLEOTIDE SEQUENCE [LARGE SCALE GENOMIC DNA]</scope>
    <source>
        <strain evidence="10">T3246-1</strain>
    </source>
</reference>
<feature type="transmembrane region" description="Helical" evidence="8">
    <location>
        <begin position="216"/>
        <end position="235"/>
    </location>
</feature>
<dbReference type="EMBL" id="SMNA01000003">
    <property type="protein sequence ID" value="TDE96109.1"/>
    <property type="molecule type" value="Genomic_DNA"/>
</dbReference>
<evidence type="ECO:0000256" key="8">
    <source>
        <dbReference type="SAM" id="Phobius"/>
    </source>
</evidence>
<evidence type="ECO:0000256" key="7">
    <source>
        <dbReference type="ARBA" id="ARBA00023136"/>
    </source>
</evidence>
<name>A0ABY2E6M5_9MICO</name>
<dbReference type="PANTHER" id="PTHR33908">
    <property type="entry name" value="MANNOSYLTRANSFERASE YKCB-RELATED"/>
    <property type="match status" value="1"/>
</dbReference>
<feature type="transmembrane region" description="Helical" evidence="8">
    <location>
        <begin position="241"/>
        <end position="270"/>
    </location>
</feature>
<evidence type="ECO:0000256" key="1">
    <source>
        <dbReference type="ARBA" id="ARBA00004651"/>
    </source>
</evidence>
<evidence type="ECO:0000256" key="3">
    <source>
        <dbReference type="ARBA" id="ARBA00022676"/>
    </source>
</evidence>
<keyword evidence="4" id="KW-0808">Transferase</keyword>
<accession>A0ABY2E6M5</accession>
<comment type="caution">
    <text evidence="9">The sequence shown here is derived from an EMBL/GenBank/DDBJ whole genome shotgun (WGS) entry which is preliminary data.</text>
</comment>